<reference evidence="3" key="1">
    <citation type="submission" date="2009-07" db="EMBL/GenBank/DDBJ databases">
        <title>Molecular cloning and characterization of a perlucin-like gene from Venerupis philippinarum.</title>
        <authorList>
            <person name="Zhao J."/>
            <person name="Li C."/>
        </authorList>
    </citation>
    <scope>NUCLEOTIDE SEQUENCE</scope>
</reference>
<dbReference type="SMART" id="SM00034">
    <property type="entry name" value="CLECT"/>
    <property type="match status" value="1"/>
</dbReference>
<dbReference type="EMBL" id="GQ384400">
    <property type="protein sequence ID" value="ACU83224.1"/>
    <property type="molecule type" value="mRNA"/>
</dbReference>
<accession>C8CBM7</accession>
<name>C8CBM7_RUDPH</name>
<organism evidence="3">
    <name type="scientific">Ruditapes philippinarum</name>
    <name type="common">Japanese carpet shell</name>
    <name type="synonym">Venerupis philippinarum</name>
    <dbReference type="NCBI Taxonomy" id="129788"/>
    <lineage>
        <taxon>Eukaryota</taxon>
        <taxon>Metazoa</taxon>
        <taxon>Spiralia</taxon>
        <taxon>Lophotrochozoa</taxon>
        <taxon>Mollusca</taxon>
        <taxon>Bivalvia</taxon>
        <taxon>Autobranchia</taxon>
        <taxon>Heteroconchia</taxon>
        <taxon>Euheterodonta</taxon>
        <taxon>Imparidentia</taxon>
        <taxon>Neoheterodontei</taxon>
        <taxon>Venerida</taxon>
        <taxon>Veneroidea</taxon>
        <taxon>Veneridae</taxon>
        <taxon>Ruditapes</taxon>
    </lineage>
</organism>
<keyword evidence="1" id="KW-0732">Signal</keyword>
<feature type="signal peptide" evidence="1">
    <location>
        <begin position="1"/>
        <end position="20"/>
    </location>
</feature>
<dbReference type="PANTHER" id="PTHR22803">
    <property type="entry name" value="MANNOSE, PHOSPHOLIPASE, LECTIN RECEPTOR RELATED"/>
    <property type="match status" value="1"/>
</dbReference>
<dbReference type="PROSITE" id="PS50041">
    <property type="entry name" value="C_TYPE_LECTIN_2"/>
    <property type="match status" value="1"/>
</dbReference>
<dbReference type="SUPFAM" id="SSF56436">
    <property type="entry name" value="C-type lectin-like"/>
    <property type="match status" value="1"/>
</dbReference>
<feature type="domain" description="C-type lectin" evidence="2">
    <location>
        <begin position="31"/>
        <end position="148"/>
    </location>
</feature>
<evidence type="ECO:0000313" key="3">
    <source>
        <dbReference type="EMBL" id="ACU83224.1"/>
    </source>
</evidence>
<dbReference type="Pfam" id="PF00059">
    <property type="entry name" value="Lectin_C"/>
    <property type="match status" value="1"/>
</dbReference>
<dbReference type="InterPro" id="IPR050111">
    <property type="entry name" value="C-type_lectin/snaclec_domain"/>
</dbReference>
<dbReference type="Gene3D" id="3.10.100.10">
    <property type="entry name" value="Mannose-Binding Protein A, subunit A"/>
    <property type="match status" value="1"/>
</dbReference>
<evidence type="ECO:0000256" key="1">
    <source>
        <dbReference type="SAM" id="SignalP"/>
    </source>
</evidence>
<dbReference type="AlphaFoldDB" id="C8CBM7"/>
<feature type="chain" id="PRO_5002989985" evidence="1">
    <location>
        <begin position="21"/>
        <end position="150"/>
    </location>
</feature>
<dbReference type="InterPro" id="IPR016187">
    <property type="entry name" value="CTDL_fold"/>
</dbReference>
<dbReference type="InterPro" id="IPR001304">
    <property type="entry name" value="C-type_lectin-like"/>
</dbReference>
<proteinExistence type="evidence at transcript level"/>
<sequence length="150" mass="17550">MKASIIWFIMIASHVKVISAGAYCDDGWIAYSSHCYYIGFVERSFMEAHNFCDSRGAYLVRIESSGENSFLTNLLRNLRVSDTWTGLSDMRSEGSYRWFHSNNYPSYTNWGRGEPNNDGNEDCVGFWSRINYYWNDFQCRHELRPLCEKS</sequence>
<dbReference type="CDD" id="cd00037">
    <property type="entry name" value="CLECT"/>
    <property type="match status" value="1"/>
</dbReference>
<protein>
    <submittedName>
        <fullName evidence="3">Perlucin-like protein isoform A</fullName>
    </submittedName>
</protein>
<evidence type="ECO:0000259" key="2">
    <source>
        <dbReference type="PROSITE" id="PS50041"/>
    </source>
</evidence>
<dbReference type="InterPro" id="IPR016186">
    <property type="entry name" value="C-type_lectin-like/link_sf"/>
</dbReference>